<dbReference type="SUPFAM" id="SSF52540">
    <property type="entry name" value="P-loop containing nucleoside triphosphate hydrolases"/>
    <property type="match status" value="1"/>
</dbReference>
<protein>
    <submittedName>
        <fullName evidence="9">ATPase</fullName>
    </submittedName>
</protein>
<dbReference type="RefSeq" id="WP_136649660.1">
    <property type="nucleotide sequence ID" value="NZ_CP038157.1"/>
</dbReference>
<comment type="subcellular location">
    <subcellularLocation>
        <location evidence="1">Cell membrane</location>
        <topology evidence="1">Peripheral membrane protein</topology>
    </subcellularLocation>
</comment>
<dbReference type="PANTHER" id="PTHR42771:SF2">
    <property type="entry name" value="IRON(3+)-HYDROXAMATE IMPORT ATP-BINDING PROTEIN FHUC"/>
    <property type="match status" value="1"/>
</dbReference>
<dbReference type="PANTHER" id="PTHR42771">
    <property type="entry name" value="IRON(3+)-HYDROXAMATE IMPORT ATP-BINDING PROTEIN FHUC"/>
    <property type="match status" value="1"/>
</dbReference>
<evidence type="ECO:0000256" key="5">
    <source>
        <dbReference type="ARBA" id="ARBA00023004"/>
    </source>
</evidence>
<dbReference type="GO" id="GO:0005524">
    <property type="term" value="F:ATP binding"/>
    <property type="evidence" value="ECO:0007669"/>
    <property type="project" value="InterPro"/>
</dbReference>
<proteinExistence type="predicted"/>
<dbReference type="SMART" id="SM00382">
    <property type="entry name" value="AAA"/>
    <property type="match status" value="1"/>
</dbReference>
<evidence type="ECO:0000256" key="7">
    <source>
        <dbReference type="ARBA" id="ARBA00023136"/>
    </source>
</evidence>
<keyword evidence="3" id="KW-1003">Cell membrane</keyword>
<dbReference type="GeneID" id="74901605"/>
<dbReference type="InterPro" id="IPR051535">
    <property type="entry name" value="Siderophore_ABC-ATPase"/>
</dbReference>
<dbReference type="EMBL" id="RXIR01000014">
    <property type="protein sequence ID" value="TVS28154.1"/>
    <property type="molecule type" value="Genomic_DNA"/>
</dbReference>
<dbReference type="InterPro" id="IPR003959">
    <property type="entry name" value="ATPase_AAA_core"/>
</dbReference>
<dbReference type="Pfam" id="PF13304">
    <property type="entry name" value="AAA_21"/>
    <property type="match status" value="1"/>
</dbReference>
<dbReference type="GO" id="GO:0005886">
    <property type="term" value="C:plasma membrane"/>
    <property type="evidence" value="ECO:0007669"/>
    <property type="project" value="UniProtKB-SubCell"/>
</dbReference>
<name>A0A6C1TWC5_9CORY</name>
<keyword evidence="6" id="KW-0406">Ion transport</keyword>
<evidence type="ECO:0000256" key="2">
    <source>
        <dbReference type="ARBA" id="ARBA00022448"/>
    </source>
</evidence>
<dbReference type="CDD" id="cd00267">
    <property type="entry name" value="ABC_ATPase"/>
    <property type="match status" value="1"/>
</dbReference>
<dbReference type="Gene3D" id="3.40.50.300">
    <property type="entry name" value="P-loop containing nucleotide triphosphate hydrolases"/>
    <property type="match status" value="2"/>
</dbReference>
<evidence type="ECO:0000313" key="9">
    <source>
        <dbReference type="EMBL" id="TVS28154.1"/>
    </source>
</evidence>
<keyword evidence="2" id="KW-0813">Transport</keyword>
<accession>A0A6C1TWC5</accession>
<dbReference type="InterPro" id="IPR027417">
    <property type="entry name" value="P-loop_NTPase"/>
</dbReference>
<evidence type="ECO:0000256" key="4">
    <source>
        <dbReference type="ARBA" id="ARBA00022496"/>
    </source>
</evidence>
<dbReference type="InterPro" id="IPR038729">
    <property type="entry name" value="Rad50/SbcC_AAA"/>
</dbReference>
<keyword evidence="5" id="KW-0408">Iron</keyword>
<dbReference type="Proteomes" id="UP000336646">
    <property type="component" value="Unassembled WGS sequence"/>
</dbReference>
<evidence type="ECO:0000259" key="8">
    <source>
        <dbReference type="SMART" id="SM00382"/>
    </source>
</evidence>
<keyword evidence="7" id="KW-0472">Membrane</keyword>
<keyword evidence="4" id="KW-0410">Iron transport</keyword>
<reference evidence="9 10" key="1">
    <citation type="submission" date="2018-12" db="EMBL/GenBank/DDBJ databases">
        <title>Corynebacterium sanguinis sp. nov., a clinically-associated and environmental corynebacterium.</title>
        <authorList>
            <person name="Gonzales-Siles L."/>
            <person name="Jaen-Luchoro D."/>
            <person name="Cardew S."/>
            <person name="Inganas E."/>
            <person name="Ohlen M."/>
            <person name="Jensie-Markopolous S."/>
            <person name="Pinyeiro-Iglesias B."/>
            <person name="Molin K."/>
            <person name="Skovbjerg S."/>
            <person name="Svensson-Stadler L."/>
            <person name="Funke G."/>
            <person name="Moore E.R.B."/>
        </authorList>
    </citation>
    <scope>NUCLEOTIDE SEQUENCE [LARGE SCALE GENOMIC DNA]</scope>
    <source>
        <strain evidence="9 10">58734</strain>
    </source>
</reference>
<dbReference type="GO" id="GO:0006302">
    <property type="term" value="P:double-strand break repair"/>
    <property type="evidence" value="ECO:0007669"/>
    <property type="project" value="InterPro"/>
</dbReference>
<feature type="domain" description="AAA+ ATPase" evidence="8">
    <location>
        <begin position="40"/>
        <end position="202"/>
    </location>
</feature>
<organism evidence="9 10">
    <name type="scientific">Corynebacterium sanguinis</name>
    <dbReference type="NCBI Taxonomy" id="2594913"/>
    <lineage>
        <taxon>Bacteria</taxon>
        <taxon>Bacillati</taxon>
        <taxon>Actinomycetota</taxon>
        <taxon>Actinomycetes</taxon>
        <taxon>Mycobacteriales</taxon>
        <taxon>Corynebacteriaceae</taxon>
        <taxon>Corynebacterium</taxon>
    </lineage>
</organism>
<sequence length="239" mass="25831">MSDGPFIRALCMRADPIAPPWLFDAAAVRHLRERGRLELSHPITVITGDNGVGKSTLLNAIARGYGFDVTGGAYGDGLPGERDVLFHAVRVECSTRPKQGYFLRGDMHFAQATRLGSDGPGVKNLHHMSHGESILEMVQAFIPDGVYLLDEPEAGLSAVRQLALLSYLHALAEQGAQIIVVTHSPILLAIPGAHLIEIKHDELVDGAELERTDALRAMRDWLADPVGVAQFMIDVTAAS</sequence>
<dbReference type="InterPro" id="IPR003593">
    <property type="entry name" value="AAA+_ATPase"/>
</dbReference>
<evidence type="ECO:0000256" key="1">
    <source>
        <dbReference type="ARBA" id="ARBA00004202"/>
    </source>
</evidence>
<dbReference type="GO" id="GO:0006826">
    <property type="term" value="P:iron ion transport"/>
    <property type="evidence" value="ECO:0007669"/>
    <property type="project" value="UniProtKB-KW"/>
</dbReference>
<evidence type="ECO:0000256" key="3">
    <source>
        <dbReference type="ARBA" id="ARBA00022475"/>
    </source>
</evidence>
<gene>
    <name evidence="9" type="ORF">EKI59_07385</name>
</gene>
<comment type="caution">
    <text evidence="9">The sequence shown here is derived from an EMBL/GenBank/DDBJ whole genome shotgun (WGS) entry which is preliminary data.</text>
</comment>
<evidence type="ECO:0000256" key="6">
    <source>
        <dbReference type="ARBA" id="ARBA00023065"/>
    </source>
</evidence>
<dbReference type="OrthoDB" id="9784297at2"/>
<dbReference type="Pfam" id="PF13476">
    <property type="entry name" value="AAA_23"/>
    <property type="match status" value="1"/>
</dbReference>
<dbReference type="AlphaFoldDB" id="A0A6C1TWC5"/>
<dbReference type="GO" id="GO:0016887">
    <property type="term" value="F:ATP hydrolysis activity"/>
    <property type="evidence" value="ECO:0007669"/>
    <property type="project" value="InterPro"/>
</dbReference>
<evidence type="ECO:0000313" key="10">
    <source>
        <dbReference type="Proteomes" id="UP000336646"/>
    </source>
</evidence>